<accession>X5ED85</accession>
<dbReference type="STRING" id="1404245.CGLY_14495"/>
<evidence type="ECO:0000256" key="1">
    <source>
        <dbReference type="SAM" id="MobiDB-lite"/>
    </source>
</evidence>
<dbReference type="SUPFAM" id="SSF52980">
    <property type="entry name" value="Restriction endonuclease-like"/>
    <property type="match status" value="1"/>
</dbReference>
<evidence type="ECO:0000313" key="2">
    <source>
        <dbReference type="EMBL" id="AHW65335.1"/>
    </source>
</evidence>
<dbReference type="OrthoDB" id="4423208at2"/>
<name>X5ED85_9CORY</name>
<dbReference type="InterPro" id="IPR011335">
    <property type="entry name" value="Restrct_endonuc-II-like"/>
</dbReference>
<proteinExistence type="predicted"/>
<organism evidence="2 3">
    <name type="scientific">Corynebacterium glyciniphilum AJ 3170</name>
    <dbReference type="NCBI Taxonomy" id="1404245"/>
    <lineage>
        <taxon>Bacteria</taxon>
        <taxon>Bacillati</taxon>
        <taxon>Actinomycetota</taxon>
        <taxon>Actinomycetes</taxon>
        <taxon>Mycobacteriales</taxon>
        <taxon>Corynebacteriaceae</taxon>
        <taxon>Corynebacterium</taxon>
    </lineage>
</organism>
<dbReference type="EMBL" id="CP006842">
    <property type="protein sequence ID" value="AHW65335.1"/>
    <property type="molecule type" value="Genomic_DNA"/>
</dbReference>
<evidence type="ECO:0000313" key="3">
    <source>
        <dbReference type="Proteomes" id="UP000023703"/>
    </source>
</evidence>
<feature type="region of interest" description="Disordered" evidence="1">
    <location>
        <begin position="1"/>
        <end position="21"/>
    </location>
</feature>
<keyword evidence="3" id="KW-1185">Reference proteome</keyword>
<sequence>MGTQFGGYGWNKAEKNGRIRPGRGPLFTRRVYPSRVPRLRKDALNAGVSRRTADRWDAPVRSVLLPPAGPTPPWMTGHRLGPDGWTGCEPEPYQWDILTRLRCHWLLAQDCVGAGWCAAAAHGLPYWADNERVVLLSRRLRRNPTTAGGPVFRRLRDDLPTVNVDPRFPGLRVVDAPTAAAQCLATVLAGKKTWWTPAVPGLTDREVRAVQFIDAFYQCTLVTAEEVLAGARHIVDHRRLRGLLALGDTGAQSPMETIMRLIVRDELPSPCSWTSQVTISLEDGEVLDEDEARHFRGKKTTPDLACPDLRVALYYDGRHHTNAEQQETDFRLYQKLKTLGWEAVRINKNLIRDRDEMLEHVRHAVAMALRLRRTP</sequence>
<evidence type="ECO:0008006" key="4">
    <source>
        <dbReference type="Google" id="ProtNLM"/>
    </source>
</evidence>
<gene>
    <name evidence="2" type="ORF">CGLY_14495</name>
</gene>
<dbReference type="Proteomes" id="UP000023703">
    <property type="component" value="Chromosome"/>
</dbReference>
<reference evidence="2 3" key="1">
    <citation type="journal article" date="2015" name="Int. J. Syst. Evol. Microbiol.">
        <title>Revisiting Corynebacterium glyciniphilum (ex Kubota et al., 1972) sp. nov., nom. rev., isolated from putrefied banana.</title>
        <authorList>
            <person name="Al-Dilaimi A."/>
            <person name="Bednarz H."/>
            <person name="Lomker A."/>
            <person name="Niehaus K."/>
            <person name="Kalinowski J."/>
            <person name="Ruckert C."/>
        </authorList>
    </citation>
    <scope>NUCLEOTIDE SEQUENCE [LARGE SCALE GENOMIC DNA]</scope>
    <source>
        <strain evidence="2">AJ 3170</strain>
    </source>
</reference>
<dbReference type="eggNOG" id="ENOG5030HN8">
    <property type="taxonomic scope" value="Bacteria"/>
</dbReference>
<dbReference type="Gene3D" id="3.40.960.10">
    <property type="entry name" value="VSR Endonuclease"/>
    <property type="match status" value="1"/>
</dbReference>
<dbReference type="HOGENOM" id="CLU_059338_0_0_11"/>
<dbReference type="AlphaFoldDB" id="X5ED85"/>
<dbReference type="KEGG" id="cgy:CGLY_14495"/>
<protein>
    <recommendedName>
        <fullName evidence="4">DUF559 domain-containing protein</fullName>
    </recommendedName>
</protein>